<reference evidence="3" key="1">
    <citation type="submission" date="2012-12" db="EMBL/GenBank/DDBJ databases">
        <authorList>
            <person name="Hellsten U."/>
            <person name="Grimwood J."/>
            <person name="Chapman J.A."/>
            <person name="Shapiro H."/>
            <person name="Aerts A."/>
            <person name="Otillar R.P."/>
            <person name="Terry A.Y."/>
            <person name="Boore J.L."/>
            <person name="Simakov O."/>
            <person name="Marletaz F."/>
            <person name="Cho S.-J."/>
            <person name="Edsinger-Gonzales E."/>
            <person name="Havlak P."/>
            <person name="Kuo D.-H."/>
            <person name="Larsson T."/>
            <person name="Lv J."/>
            <person name="Arendt D."/>
            <person name="Savage R."/>
            <person name="Osoegawa K."/>
            <person name="de Jong P."/>
            <person name="Lindberg D.R."/>
            <person name="Seaver E.C."/>
            <person name="Weisblat D.A."/>
            <person name="Putnam N.H."/>
            <person name="Grigoriev I.V."/>
            <person name="Rokhsar D.S."/>
        </authorList>
    </citation>
    <scope>NUCLEOTIDE SEQUENCE</scope>
</reference>
<dbReference type="EMBL" id="KB097487">
    <property type="protein sequence ID" value="ESN96956.1"/>
    <property type="molecule type" value="Genomic_DNA"/>
</dbReference>
<dbReference type="Proteomes" id="UP000015101">
    <property type="component" value="Unassembled WGS sequence"/>
</dbReference>
<evidence type="ECO:0000313" key="1">
    <source>
        <dbReference type="EMBL" id="ESN96956.1"/>
    </source>
</evidence>
<dbReference type="GeneID" id="20206941"/>
<proteinExistence type="predicted"/>
<organism evidence="2 3">
    <name type="scientific">Helobdella robusta</name>
    <name type="common">Californian leech</name>
    <dbReference type="NCBI Taxonomy" id="6412"/>
    <lineage>
        <taxon>Eukaryota</taxon>
        <taxon>Metazoa</taxon>
        <taxon>Spiralia</taxon>
        <taxon>Lophotrochozoa</taxon>
        <taxon>Annelida</taxon>
        <taxon>Clitellata</taxon>
        <taxon>Hirudinea</taxon>
        <taxon>Rhynchobdellida</taxon>
        <taxon>Glossiphoniidae</taxon>
        <taxon>Helobdella</taxon>
    </lineage>
</organism>
<accession>T1FDP2</accession>
<dbReference type="AlphaFoldDB" id="T1FDP2"/>
<dbReference type="InParanoid" id="T1FDP2"/>
<dbReference type="EnsemblMetazoa" id="HelroT178758">
    <property type="protein sequence ID" value="HelroP178758"/>
    <property type="gene ID" value="HelroG178758"/>
</dbReference>
<dbReference type="EMBL" id="AMQM01006543">
    <property type="status" value="NOT_ANNOTATED_CDS"/>
    <property type="molecule type" value="Genomic_DNA"/>
</dbReference>
<dbReference type="RefSeq" id="XP_009025078.1">
    <property type="nucleotide sequence ID" value="XM_009026830.1"/>
</dbReference>
<dbReference type="HOGENOM" id="CLU_1143632_0_0_1"/>
<keyword evidence="3" id="KW-1185">Reference proteome</keyword>
<reference evidence="1 3" key="2">
    <citation type="journal article" date="2013" name="Nature">
        <title>Insights into bilaterian evolution from three spiralian genomes.</title>
        <authorList>
            <person name="Simakov O."/>
            <person name="Marletaz F."/>
            <person name="Cho S.J."/>
            <person name="Edsinger-Gonzales E."/>
            <person name="Havlak P."/>
            <person name="Hellsten U."/>
            <person name="Kuo D.H."/>
            <person name="Larsson T."/>
            <person name="Lv J."/>
            <person name="Arendt D."/>
            <person name="Savage R."/>
            <person name="Osoegawa K."/>
            <person name="de Jong P."/>
            <person name="Grimwood J."/>
            <person name="Chapman J.A."/>
            <person name="Shapiro H."/>
            <person name="Aerts A."/>
            <person name="Otillar R.P."/>
            <person name="Terry A.Y."/>
            <person name="Boore J.L."/>
            <person name="Grigoriev I.V."/>
            <person name="Lindberg D.R."/>
            <person name="Seaver E.C."/>
            <person name="Weisblat D.A."/>
            <person name="Putnam N.H."/>
            <person name="Rokhsar D.S."/>
        </authorList>
    </citation>
    <scope>NUCLEOTIDE SEQUENCE</scope>
</reference>
<dbReference type="OrthoDB" id="31183at2759"/>
<gene>
    <name evidence="2" type="primary">20206941</name>
    <name evidence="1" type="ORF">HELRODRAFT_178758</name>
</gene>
<reference evidence="2" key="3">
    <citation type="submission" date="2015-06" db="UniProtKB">
        <authorList>
            <consortium name="EnsemblMetazoa"/>
        </authorList>
    </citation>
    <scope>IDENTIFICATION</scope>
</reference>
<evidence type="ECO:0000313" key="2">
    <source>
        <dbReference type="EnsemblMetazoa" id="HelroP178758"/>
    </source>
</evidence>
<protein>
    <submittedName>
        <fullName evidence="1 2">Uncharacterized protein</fullName>
    </submittedName>
</protein>
<name>T1FDP2_HELRO</name>
<evidence type="ECO:0000313" key="3">
    <source>
        <dbReference type="Proteomes" id="UP000015101"/>
    </source>
</evidence>
<sequence>MEDDSEDFVKENEHNNKQATNNSTCYVQSIIILQHGGRGLASLGTHIVQKRFSNLVQNIPTIYIKNVARVVLVFSPTASSVDTLVFAELDVKYPKQWRFLNLKMLCRYFGPVTNNSTCYHPMQFYVSNAKILLTVEAFSNISLEADHKRNFWQIRRVIEIHSNTLNEMFDVRKFINLLSKVNYKKIPKKVDEILLDGFRVFVDAVKHISQHRLIPLFKQLHKLDAKDSVVFHELENDLQIVWT</sequence>
<dbReference type="CTD" id="20206941"/>
<dbReference type="KEGG" id="hro:HELRODRAFT_178758"/>